<dbReference type="KEGG" id="ndv:NDEV_1286"/>
<evidence type="ECO:0000313" key="1">
    <source>
        <dbReference type="EMBL" id="CUR52051.1"/>
    </source>
</evidence>
<dbReference type="EMBL" id="LN890280">
    <property type="protein sequence ID" value="CUR52051.1"/>
    <property type="molecule type" value="Genomic_DNA"/>
</dbReference>
<name>A0A128A3X8_9ARCH</name>
<accession>A0A128A3X8</accession>
<proteinExistence type="predicted"/>
<dbReference type="Proteomes" id="UP000196239">
    <property type="component" value="Chromosome 1"/>
</dbReference>
<sequence length="139" mass="16349">MEHTIIENPNYVNSIVSWYESEIDKLIETPINVLKTDFAIKHLKALKISLNKIQKQIGTNKDSTRLTLDESDLIEFKKVIFLVFTHYEACLDHDQEKILKTLNFKMEHIENEKDKARTYMNNIYHFKSESKDPPPPVTI</sequence>
<protein>
    <submittedName>
        <fullName evidence="1">Uncharacterized protein</fullName>
    </submittedName>
</protein>
<organism evidence="1 2">
    <name type="scientific">Nitrosotalea devaniterrae</name>
    <dbReference type="NCBI Taxonomy" id="1078905"/>
    <lineage>
        <taxon>Archaea</taxon>
        <taxon>Nitrososphaerota</taxon>
        <taxon>Nitrososphaeria</taxon>
        <taxon>Nitrosotaleales</taxon>
        <taxon>Nitrosotaleaceae</taxon>
        <taxon>Nitrosotalea</taxon>
    </lineage>
</organism>
<reference evidence="2" key="1">
    <citation type="submission" date="2015-10" db="EMBL/GenBank/DDBJ databases">
        <authorList>
            <person name="Lehtovirta-Morley L.E."/>
            <person name="Vieille C."/>
        </authorList>
    </citation>
    <scope>NUCLEOTIDE SEQUENCE [LARGE SCALE GENOMIC DNA]</scope>
</reference>
<dbReference type="AlphaFoldDB" id="A0A128A3X8"/>
<gene>
    <name evidence="1" type="ORF">NDEV_1286</name>
</gene>
<keyword evidence="2" id="KW-1185">Reference proteome</keyword>
<evidence type="ECO:0000313" key="2">
    <source>
        <dbReference type="Proteomes" id="UP000196239"/>
    </source>
</evidence>